<protein>
    <submittedName>
        <fullName evidence="1">Stage II sporulation protein E</fullName>
    </submittedName>
</protein>
<proteinExistence type="predicted"/>
<accession>A0AC61DEI9</accession>
<comment type="caution">
    <text evidence="1">The sequence shown here is derived from an EMBL/GenBank/DDBJ whole genome shotgun (WGS) entry which is preliminary data.</text>
</comment>
<gene>
    <name evidence="1" type="primary">spoIIE</name>
    <name evidence="1" type="ORF">CS063_05870</name>
</gene>
<evidence type="ECO:0000313" key="2">
    <source>
        <dbReference type="Proteomes" id="UP000224460"/>
    </source>
</evidence>
<sequence>MILTSTKEKKETVQVEGWTKVQWLTLLLALIGIMISRVRIWESFYTLGVCYIGALYFDKRIRRWGISGGLIGLILSGFWDTMVLKYLLVLAVIGILRIYMEWTKKVFDLKSQIFITSLAFLIINMSYLLTTQWNRVILFSSVLEVVVSCGIVAIFGYSTEIIYKGKGNSLNSKALCSMAFLLAIFTGGMIDFYIRVPIFKSIYFRDTVVFLILIMVTYLGGSNIGVSLSLLMSTVLVVMGYMPTQFVAVYGVAVLIGSIFKVLEKLGVIFAMGVGLLVGFVLFNERVVDMPILGAYTLAAVISLFLPSSYFGLAGWFGEGDEGEENRHLERVQKVITEKLSHFAEAFYKLSHTFEKISDTKVHLNDKDIQYIIEDTGESMCKGCSMREFCWKDYLERTYKCAFQMLERIEEKGQLVAADIPEPFRKGCVSPESFACTLGFKLDLFKQNRMWKNRMVESRKLMGEQFHAIAESISGLSKEITRNVYFNKEDEILLKESLRSSGIRTKDIMVVENKNRKENIHIYTPYYRQAGNLEDSIKNVIFESLNLSVELEKREVNEEEDYCYFKLKPTKVYHVLAGAAFQAKGEISGDVYSFMEVEGGRYLLALADGMGSGKLAMEESTATIELLESFMESGFRNELTMRIINSVLVLKSEVENFSTMDMTLIDEYTGVAEFLKMGGATTFILRDGQITTVQANTLPIGMLKDVDIQISKKQLKDGDVIIMVTDGLLQGDDDLLGKEETFKHFILEVGTGNPSYIAEHLMQKSSDLLGNAHKDDMTIIVARIWK</sequence>
<reference evidence="1" key="1">
    <citation type="submission" date="2017-10" db="EMBL/GenBank/DDBJ databases">
        <title>Genome sequence of cellulolytic Lachnospiraceae bacterium XHS1971 isolated from hotspring sediment.</title>
        <authorList>
            <person name="Vasudevan G."/>
            <person name="Joshi A.J."/>
            <person name="Hivarkar S."/>
            <person name="Lanjekar V.B."/>
            <person name="Dhakephalkar P.K."/>
            <person name="Dagar S."/>
        </authorList>
    </citation>
    <scope>NUCLEOTIDE SEQUENCE</scope>
    <source>
        <strain evidence="1">XHS1971</strain>
    </source>
</reference>
<keyword evidence="2" id="KW-1185">Reference proteome</keyword>
<name>A0AC61DEI9_9FIRM</name>
<organism evidence="1 2">
    <name type="scientific">Sporanaerobium hydrogeniformans</name>
    <dbReference type="NCBI Taxonomy" id="3072179"/>
    <lineage>
        <taxon>Bacteria</taxon>
        <taxon>Bacillati</taxon>
        <taxon>Bacillota</taxon>
        <taxon>Clostridia</taxon>
        <taxon>Lachnospirales</taxon>
        <taxon>Lachnospiraceae</taxon>
        <taxon>Sporanaerobium</taxon>
    </lineage>
</organism>
<evidence type="ECO:0000313" key="1">
    <source>
        <dbReference type="EMBL" id="PHV71218.1"/>
    </source>
</evidence>
<dbReference type="Proteomes" id="UP000224460">
    <property type="component" value="Unassembled WGS sequence"/>
</dbReference>
<dbReference type="EMBL" id="PEDL01000004">
    <property type="protein sequence ID" value="PHV71218.1"/>
    <property type="molecule type" value="Genomic_DNA"/>
</dbReference>